<dbReference type="EMBL" id="GHBP01001640">
    <property type="protein sequence ID" value="NDJ92822.1"/>
    <property type="molecule type" value="Transcribed_RNA"/>
</dbReference>
<feature type="domain" description="Galactosyltransferase N-terminal" evidence="1">
    <location>
        <begin position="2"/>
        <end position="61"/>
    </location>
</feature>
<dbReference type="InterPro" id="IPR003859">
    <property type="entry name" value="Galactosyl_T"/>
</dbReference>
<protein>
    <submittedName>
        <fullName evidence="2">Beta-1,4-galactosyltransferase 1 (Trinotate prediction)</fullName>
    </submittedName>
</protein>
<dbReference type="SUPFAM" id="SSF53448">
    <property type="entry name" value="Nucleotide-diphospho-sugar transferases"/>
    <property type="match status" value="1"/>
</dbReference>
<dbReference type="PRINTS" id="PR02050">
    <property type="entry name" value="B14GALTRFASE"/>
</dbReference>
<dbReference type="InterPro" id="IPR027995">
    <property type="entry name" value="Galactosyl_T_N"/>
</dbReference>
<dbReference type="PANTHER" id="PTHR19300">
    <property type="entry name" value="BETA-1,4-GALACTOSYLTRANSFERASE"/>
    <property type="match status" value="1"/>
</dbReference>
<name>A0A6G3MFL1_HENSL</name>
<evidence type="ECO:0000313" key="2">
    <source>
        <dbReference type="EMBL" id="NDJ92822.1"/>
    </source>
</evidence>
<sequence>MRQTLNYRIFVIEQAGTSTFNRALLFNIGFKESLKLDSFNCFIFHDVDLLLQNDNNIYDCKNSPSHLSVAVDKFGYKYDFIFPPPQFSNLPDNTRTKIKSFVFVF</sequence>
<keyword evidence="2" id="KW-0808">Transferase</keyword>
<dbReference type="Pfam" id="PF13733">
    <property type="entry name" value="Glyco_transf_7N"/>
    <property type="match status" value="1"/>
</dbReference>
<dbReference type="AlphaFoldDB" id="A0A6G3MFL1"/>
<keyword evidence="2" id="KW-0328">Glycosyltransferase</keyword>
<dbReference type="GO" id="GO:0005794">
    <property type="term" value="C:Golgi apparatus"/>
    <property type="evidence" value="ECO:0007669"/>
    <property type="project" value="TreeGrafter"/>
</dbReference>
<dbReference type="Gene3D" id="3.90.550.10">
    <property type="entry name" value="Spore Coat Polysaccharide Biosynthesis Protein SpsA, Chain A"/>
    <property type="match status" value="1"/>
</dbReference>
<dbReference type="PANTHER" id="PTHR19300:SF57">
    <property type="entry name" value="BETA-1,4-N-ACETYLGALACTOSAMINYLTRANSFERASE"/>
    <property type="match status" value="1"/>
</dbReference>
<dbReference type="GO" id="GO:0008378">
    <property type="term" value="F:galactosyltransferase activity"/>
    <property type="evidence" value="ECO:0007669"/>
    <property type="project" value="TreeGrafter"/>
</dbReference>
<dbReference type="InterPro" id="IPR029044">
    <property type="entry name" value="Nucleotide-diphossugar_trans"/>
</dbReference>
<proteinExistence type="predicted"/>
<organism evidence="2">
    <name type="scientific">Henneguya salminicola</name>
    <name type="common">Myxosporean</name>
    <dbReference type="NCBI Taxonomy" id="69463"/>
    <lineage>
        <taxon>Eukaryota</taxon>
        <taxon>Metazoa</taxon>
        <taxon>Cnidaria</taxon>
        <taxon>Myxozoa</taxon>
        <taxon>Myxosporea</taxon>
        <taxon>Bivalvulida</taxon>
        <taxon>Platysporina</taxon>
        <taxon>Myxobolidae</taxon>
        <taxon>Henneguya</taxon>
    </lineage>
</organism>
<reference evidence="2" key="1">
    <citation type="submission" date="2018-11" db="EMBL/GenBank/DDBJ databases">
        <title>Henneguya salminicola genome and transcriptome.</title>
        <authorList>
            <person name="Yahalomi D."/>
            <person name="Atkinson S.D."/>
            <person name="Neuhof M."/>
            <person name="Chang E.S."/>
            <person name="Philippe H."/>
            <person name="Cartwright P."/>
            <person name="Bartholomew J.L."/>
            <person name="Huchon D."/>
        </authorList>
    </citation>
    <scope>NUCLEOTIDE SEQUENCE</scope>
    <source>
        <strain evidence="2">Hz1</strain>
        <tissue evidence="2">Whole</tissue>
    </source>
</reference>
<evidence type="ECO:0000259" key="1">
    <source>
        <dbReference type="Pfam" id="PF13733"/>
    </source>
</evidence>
<accession>A0A6G3MFL1</accession>
<dbReference type="GO" id="GO:0005975">
    <property type="term" value="P:carbohydrate metabolic process"/>
    <property type="evidence" value="ECO:0007669"/>
    <property type="project" value="InterPro"/>
</dbReference>